<keyword evidence="1" id="KW-0175">Coiled coil</keyword>
<dbReference type="InterPro" id="IPR007060">
    <property type="entry name" value="FtsL/DivIC"/>
</dbReference>
<evidence type="ECO:0000256" key="2">
    <source>
        <dbReference type="SAM" id="MobiDB-lite"/>
    </source>
</evidence>
<organism evidence="3">
    <name type="scientific">Thermodesulfatator atlanticus</name>
    <dbReference type="NCBI Taxonomy" id="501497"/>
    <lineage>
        <taxon>Bacteria</taxon>
        <taxon>Pseudomonadati</taxon>
        <taxon>Thermodesulfobacteriota</taxon>
        <taxon>Thermodesulfobacteria</taxon>
        <taxon>Thermodesulfobacteriales</taxon>
        <taxon>Thermodesulfatatoraceae</taxon>
        <taxon>Thermodesulfatator</taxon>
    </lineage>
</organism>
<reference evidence="3" key="1">
    <citation type="journal article" date="2020" name="mSystems">
        <title>Genome- and Community-Level Interaction Insights into Carbon Utilization and Element Cycling Functions of Hydrothermarchaeota in Hydrothermal Sediment.</title>
        <authorList>
            <person name="Zhou Z."/>
            <person name="Liu Y."/>
            <person name="Xu W."/>
            <person name="Pan J."/>
            <person name="Luo Z.H."/>
            <person name="Li M."/>
        </authorList>
    </citation>
    <scope>NUCLEOTIDE SEQUENCE [LARGE SCALE GENOMIC DNA]</scope>
    <source>
        <strain evidence="3">HyVt-533</strain>
    </source>
</reference>
<accession>A0A7V5NYY2</accession>
<evidence type="ECO:0000256" key="1">
    <source>
        <dbReference type="SAM" id="Coils"/>
    </source>
</evidence>
<evidence type="ECO:0008006" key="4">
    <source>
        <dbReference type="Google" id="ProtNLM"/>
    </source>
</evidence>
<dbReference type="Proteomes" id="UP000886101">
    <property type="component" value="Unassembled WGS sequence"/>
</dbReference>
<name>A0A7V5NYY2_9BACT</name>
<feature type="coiled-coil region" evidence="1">
    <location>
        <begin position="57"/>
        <end position="84"/>
    </location>
</feature>
<sequence length="109" mass="12932">MQGSYYRPRKKTKRRRLSKLSSRKSYSRVWSPKLALFLVLALFLIGFSVYVYLGYKIQGLKRQKEDLVLTNARLSAKISRLEKDPKAYEEIARKKYGLVKDNERLVIFR</sequence>
<evidence type="ECO:0000313" key="3">
    <source>
        <dbReference type="EMBL" id="HHI96792.1"/>
    </source>
</evidence>
<protein>
    <recommendedName>
        <fullName evidence="4">Septum formation initiator</fullName>
    </recommendedName>
</protein>
<feature type="region of interest" description="Disordered" evidence="2">
    <location>
        <begin position="1"/>
        <end position="23"/>
    </location>
</feature>
<comment type="caution">
    <text evidence="3">The sequence shown here is derived from an EMBL/GenBank/DDBJ whole genome shotgun (WGS) entry which is preliminary data.</text>
</comment>
<proteinExistence type="predicted"/>
<feature type="compositionally biased region" description="Basic residues" evidence="2">
    <location>
        <begin position="7"/>
        <end position="23"/>
    </location>
</feature>
<dbReference type="AlphaFoldDB" id="A0A7V5NYY2"/>
<gene>
    <name evidence="3" type="ORF">ENJ96_02975</name>
</gene>
<dbReference type="EMBL" id="DROK01000088">
    <property type="protein sequence ID" value="HHI96792.1"/>
    <property type="molecule type" value="Genomic_DNA"/>
</dbReference>
<dbReference type="Pfam" id="PF04977">
    <property type="entry name" value="DivIC"/>
    <property type="match status" value="1"/>
</dbReference>